<dbReference type="InterPro" id="IPR043129">
    <property type="entry name" value="ATPase_NBD"/>
</dbReference>
<evidence type="ECO:0000313" key="10">
    <source>
        <dbReference type="Proteomes" id="UP000030669"/>
    </source>
</evidence>
<dbReference type="OrthoDB" id="10259622at2759"/>
<dbReference type="AlphaFoldDB" id="S7RW85"/>
<comment type="catalytic activity">
    <reaction evidence="6 7">
        <text>L-threonylcarbamoyladenylate + adenosine(37) in tRNA = N(6)-L-threonylcarbamoyladenosine(37) in tRNA + AMP + H(+)</text>
        <dbReference type="Rhea" id="RHEA:37059"/>
        <dbReference type="Rhea" id="RHEA-COMP:10162"/>
        <dbReference type="Rhea" id="RHEA-COMP:10163"/>
        <dbReference type="ChEBI" id="CHEBI:15378"/>
        <dbReference type="ChEBI" id="CHEBI:73682"/>
        <dbReference type="ChEBI" id="CHEBI:74411"/>
        <dbReference type="ChEBI" id="CHEBI:74418"/>
        <dbReference type="ChEBI" id="CHEBI:456215"/>
        <dbReference type="EC" id="2.3.1.234"/>
    </reaction>
</comment>
<dbReference type="Proteomes" id="UP000030669">
    <property type="component" value="Unassembled WGS sequence"/>
</dbReference>
<dbReference type="PANTHER" id="PTHR11735:SF6">
    <property type="entry name" value="TRNA N6-ADENOSINE THREONYLCARBAMOYLTRANSFERASE, MITOCHONDRIAL"/>
    <property type="match status" value="1"/>
</dbReference>
<dbReference type="HAMAP" id="MF_01445">
    <property type="entry name" value="TsaD"/>
    <property type="match status" value="1"/>
</dbReference>
<keyword evidence="7" id="KW-0496">Mitochondrion</keyword>
<dbReference type="InterPro" id="IPR000905">
    <property type="entry name" value="Gcp-like_dom"/>
</dbReference>
<dbReference type="InterPro" id="IPR022450">
    <property type="entry name" value="TsaD"/>
</dbReference>
<keyword evidence="2 7" id="KW-0808">Transferase</keyword>
<dbReference type="GO" id="GO:0008233">
    <property type="term" value="F:peptidase activity"/>
    <property type="evidence" value="ECO:0007669"/>
    <property type="project" value="UniProtKB-KW"/>
</dbReference>
<keyword evidence="5 7" id="KW-0012">Acyltransferase</keyword>
<dbReference type="RefSeq" id="XP_007863968.1">
    <property type="nucleotide sequence ID" value="XM_007865777.1"/>
</dbReference>
<dbReference type="PANTHER" id="PTHR11735">
    <property type="entry name" value="TRNA N6-ADENOSINE THREONYLCARBAMOYLTRANSFERASE"/>
    <property type="match status" value="1"/>
</dbReference>
<evidence type="ECO:0000256" key="3">
    <source>
        <dbReference type="ARBA" id="ARBA00022694"/>
    </source>
</evidence>
<comment type="function">
    <text evidence="7">Required for the formation of a threonylcarbamoyl group on adenosine at position 37 (t(6)A37) in mitochondrial tRNAs that read codons beginning with adenine. Probably involved in the transfer of the threonylcarbamoyl moiety of threonylcarbamoyl-AMP (TC-AMP) to the N6 group of A37. Involved in mitochondrial genome maintenance.</text>
</comment>
<dbReference type="GO" id="GO:0006508">
    <property type="term" value="P:proteolysis"/>
    <property type="evidence" value="ECO:0007669"/>
    <property type="project" value="UniProtKB-KW"/>
</dbReference>
<evidence type="ECO:0000256" key="2">
    <source>
        <dbReference type="ARBA" id="ARBA00022679"/>
    </source>
</evidence>
<dbReference type="FunFam" id="3.30.420.40:FF:000012">
    <property type="entry name" value="tRNA N6-adenosine threonylcarbamoyltransferase"/>
    <property type="match status" value="1"/>
</dbReference>
<protein>
    <recommendedName>
        <fullName evidence="1">N(6)-L-threonylcarbamoyladenine synthase</fullName>
        <ecNumber evidence="1">2.3.1.234</ecNumber>
    </recommendedName>
</protein>
<keyword evidence="10" id="KW-1185">Reference proteome</keyword>
<proteinExistence type="inferred from homology"/>
<dbReference type="SUPFAM" id="SSF53067">
    <property type="entry name" value="Actin-like ATPase domain"/>
    <property type="match status" value="1"/>
</dbReference>
<evidence type="ECO:0000313" key="9">
    <source>
        <dbReference type="EMBL" id="EPQ57559.1"/>
    </source>
</evidence>
<feature type="domain" description="Gcp-like" evidence="8">
    <location>
        <begin position="44"/>
        <end position="354"/>
    </location>
</feature>
<evidence type="ECO:0000256" key="7">
    <source>
        <dbReference type="HAMAP-Rule" id="MF_03179"/>
    </source>
</evidence>
<reference evidence="9 10" key="1">
    <citation type="journal article" date="2012" name="Science">
        <title>The Paleozoic origin of enzymatic lignin decomposition reconstructed from 31 fungal genomes.</title>
        <authorList>
            <person name="Floudas D."/>
            <person name="Binder M."/>
            <person name="Riley R."/>
            <person name="Barry K."/>
            <person name="Blanchette R.A."/>
            <person name="Henrissat B."/>
            <person name="Martinez A.T."/>
            <person name="Otillar R."/>
            <person name="Spatafora J.W."/>
            <person name="Yadav J.S."/>
            <person name="Aerts A."/>
            <person name="Benoit I."/>
            <person name="Boyd A."/>
            <person name="Carlson A."/>
            <person name="Copeland A."/>
            <person name="Coutinho P.M."/>
            <person name="de Vries R.P."/>
            <person name="Ferreira P."/>
            <person name="Findley K."/>
            <person name="Foster B."/>
            <person name="Gaskell J."/>
            <person name="Glotzer D."/>
            <person name="Gorecki P."/>
            <person name="Heitman J."/>
            <person name="Hesse C."/>
            <person name="Hori C."/>
            <person name="Igarashi K."/>
            <person name="Jurgens J.A."/>
            <person name="Kallen N."/>
            <person name="Kersten P."/>
            <person name="Kohler A."/>
            <person name="Kuees U."/>
            <person name="Kumar T.K.A."/>
            <person name="Kuo A."/>
            <person name="LaButti K."/>
            <person name="Larrondo L.F."/>
            <person name="Lindquist E."/>
            <person name="Ling A."/>
            <person name="Lombard V."/>
            <person name="Lucas S."/>
            <person name="Lundell T."/>
            <person name="Martin R."/>
            <person name="McLaughlin D.J."/>
            <person name="Morgenstern I."/>
            <person name="Morin E."/>
            <person name="Murat C."/>
            <person name="Nagy L.G."/>
            <person name="Nolan M."/>
            <person name="Ohm R.A."/>
            <person name="Patyshakuliyeva A."/>
            <person name="Rokas A."/>
            <person name="Ruiz-Duenas F.J."/>
            <person name="Sabat G."/>
            <person name="Salamov A."/>
            <person name="Samejima M."/>
            <person name="Schmutz J."/>
            <person name="Slot J.C."/>
            <person name="St John F."/>
            <person name="Stenlid J."/>
            <person name="Sun H."/>
            <person name="Sun S."/>
            <person name="Syed K."/>
            <person name="Tsang A."/>
            <person name="Wiebenga A."/>
            <person name="Young D."/>
            <person name="Pisabarro A."/>
            <person name="Eastwood D.C."/>
            <person name="Martin F."/>
            <person name="Cullen D."/>
            <person name="Grigoriev I.V."/>
            <person name="Hibbett D.S."/>
        </authorList>
    </citation>
    <scope>NUCLEOTIDE SEQUENCE [LARGE SCALE GENOMIC DNA]</scope>
    <source>
        <strain evidence="9 10">ATCC 11539</strain>
    </source>
</reference>
<keyword evidence="4 7" id="KW-0479">Metal-binding</keyword>
<dbReference type="Gene3D" id="3.30.420.40">
    <property type="match status" value="2"/>
</dbReference>
<name>S7RW85_GLOTA</name>
<dbReference type="EMBL" id="KB469299">
    <property type="protein sequence ID" value="EPQ57559.1"/>
    <property type="molecule type" value="Genomic_DNA"/>
</dbReference>
<comment type="similarity">
    <text evidence="7">Belongs to the KAE1 / TsaD family.</text>
</comment>
<dbReference type="GO" id="GO:0061711">
    <property type="term" value="F:tRNA N(6)-L-threonylcarbamoyladenine synthase activity"/>
    <property type="evidence" value="ECO:0007669"/>
    <property type="project" value="UniProtKB-EC"/>
</dbReference>
<organism evidence="9 10">
    <name type="scientific">Gloeophyllum trabeum (strain ATCC 11539 / FP-39264 / Madison 617)</name>
    <name type="common">Brown rot fungus</name>
    <dbReference type="NCBI Taxonomy" id="670483"/>
    <lineage>
        <taxon>Eukaryota</taxon>
        <taxon>Fungi</taxon>
        <taxon>Dikarya</taxon>
        <taxon>Basidiomycota</taxon>
        <taxon>Agaricomycotina</taxon>
        <taxon>Agaricomycetes</taxon>
        <taxon>Gloeophyllales</taxon>
        <taxon>Gloeophyllaceae</taxon>
        <taxon>Gloeophyllum</taxon>
    </lineage>
</organism>
<comment type="cofactor">
    <cofactor evidence="7">
        <name>a divalent metal cation</name>
        <dbReference type="ChEBI" id="CHEBI:60240"/>
    </cofactor>
    <text evidence="7">Binds 1 divalent metal cation per subunit.</text>
</comment>
<dbReference type="GeneID" id="19305860"/>
<keyword evidence="3 7" id="KW-0819">tRNA processing</keyword>
<evidence type="ECO:0000256" key="1">
    <source>
        <dbReference type="ARBA" id="ARBA00012156"/>
    </source>
</evidence>
<dbReference type="eggNOG" id="KOG2707">
    <property type="taxonomic scope" value="Eukaryota"/>
</dbReference>
<gene>
    <name evidence="9" type="ORF">GLOTRDRAFT_38804</name>
</gene>
<dbReference type="GO" id="GO:0072670">
    <property type="term" value="P:mitochondrial tRNA threonylcarbamoyladenosine modification"/>
    <property type="evidence" value="ECO:0007669"/>
    <property type="project" value="TreeGrafter"/>
</dbReference>
<evidence type="ECO:0000259" key="8">
    <source>
        <dbReference type="Pfam" id="PF00814"/>
    </source>
</evidence>
<evidence type="ECO:0000256" key="4">
    <source>
        <dbReference type="ARBA" id="ARBA00022723"/>
    </source>
</evidence>
<dbReference type="HOGENOM" id="CLU_023208_4_3_1"/>
<dbReference type="NCBIfam" id="TIGR00329">
    <property type="entry name" value="gcp_kae1"/>
    <property type="match status" value="1"/>
</dbReference>
<dbReference type="EC" id="2.3.1.234" evidence="1"/>
<sequence length="381" mass="41267">MLRCAPRRLASLRCTSNYSRYFTVLALESSADDTCAAVVTSERQILSNVVVSQNELHASAGGIHPYVAIAGHQRNMPGAIRRALEEAKIEMSQVDGIAFTRGPGIGGCLSVSSNAAKNLAAALNKPLVGVHHMQAHALTPLLTTPKPSLPHFPFLTLLVSGGHSLLVLASSLTKFEILATTGDESVGRAFDKVARMLGLDWGEKGYGAALEAFCAEGRQQFGSDTNVGPDISIPRPMPRQLAFSFSSLHSSVERFIHARGGIQNLDTRERWRLAMAFQEAAVAQLEEKVELALGVCAKRGLRIGDVVVSGGVASNMYLRSRLHECLSRSENTSPINLLFPPPNLCRDNAAMIAWAAMHRFLAGDLDEYSIEHRAKWSIEDI</sequence>
<evidence type="ECO:0000256" key="5">
    <source>
        <dbReference type="ARBA" id="ARBA00023315"/>
    </source>
</evidence>
<comment type="subcellular location">
    <subcellularLocation>
        <location evidence="7">Mitochondrion</location>
    </subcellularLocation>
</comment>
<dbReference type="PRINTS" id="PR00789">
    <property type="entry name" value="OSIALOPTASE"/>
</dbReference>
<keyword evidence="9" id="KW-0378">Hydrolase</keyword>
<dbReference type="CDD" id="cd24134">
    <property type="entry name" value="ASKHA_NBD_OSGEPL1_QRI7_euk"/>
    <property type="match status" value="1"/>
</dbReference>
<dbReference type="OMA" id="NAAMIGC"/>
<dbReference type="GO" id="GO:0005739">
    <property type="term" value="C:mitochondrion"/>
    <property type="evidence" value="ECO:0007669"/>
    <property type="project" value="UniProtKB-SubCell"/>
</dbReference>
<dbReference type="InterPro" id="IPR017861">
    <property type="entry name" value="KAE1/TsaD"/>
</dbReference>
<dbReference type="Pfam" id="PF00814">
    <property type="entry name" value="TsaD"/>
    <property type="match status" value="1"/>
</dbReference>
<dbReference type="KEGG" id="gtr:GLOTRDRAFT_38804"/>
<evidence type="ECO:0000256" key="6">
    <source>
        <dbReference type="ARBA" id="ARBA00048117"/>
    </source>
</evidence>
<keyword evidence="9" id="KW-0645">Protease</keyword>
<accession>S7RW85</accession>
<dbReference type="GO" id="GO:0046872">
    <property type="term" value="F:metal ion binding"/>
    <property type="evidence" value="ECO:0007669"/>
    <property type="project" value="UniProtKB-KW"/>
</dbReference>
<dbReference type="STRING" id="670483.S7RW85"/>
<comment type="subunit">
    <text evidence="7">Homodimer.</text>
</comment>